<evidence type="ECO:0000313" key="8">
    <source>
        <dbReference type="EMBL" id="MDR7192527.1"/>
    </source>
</evidence>
<evidence type="ECO:0000256" key="2">
    <source>
        <dbReference type="ARBA" id="ARBA00029447"/>
    </source>
</evidence>
<accession>A0ABU1XUU8</accession>
<evidence type="ECO:0000256" key="4">
    <source>
        <dbReference type="SAM" id="MobiDB-lite"/>
    </source>
</evidence>
<evidence type="ECO:0000259" key="7">
    <source>
        <dbReference type="PROSITE" id="PS50885"/>
    </source>
</evidence>
<dbReference type="PROSITE" id="PS50885">
    <property type="entry name" value="HAMP"/>
    <property type="match status" value="2"/>
</dbReference>
<comment type="caution">
    <text evidence="8">The sequence shown here is derived from an EMBL/GenBank/DDBJ whole genome shotgun (WGS) entry which is preliminary data.</text>
</comment>
<feature type="domain" description="HAMP" evidence="7">
    <location>
        <begin position="213"/>
        <end position="265"/>
    </location>
</feature>
<organism evidence="8 9">
    <name type="scientific">Luteimonas terrae</name>
    <dbReference type="NCBI Taxonomy" id="1530191"/>
    <lineage>
        <taxon>Bacteria</taxon>
        <taxon>Pseudomonadati</taxon>
        <taxon>Pseudomonadota</taxon>
        <taxon>Gammaproteobacteria</taxon>
        <taxon>Lysobacterales</taxon>
        <taxon>Lysobacteraceae</taxon>
        <taxon>Luteimonas</taxon>
    </lineage>
</organism>
<dbReference type="Gene3D" id="3.30.450.20">
    <property type="entry name" value="PAS domain"/>
    <property type="match status" value="1"/>
</dbReference>
<evidence type="ECO:0000259" key="6">
    <source>
        <dbReference type="PROSITE" id="PS50111"/>
    </source>
</evidence>
<dbReference type="PROSITE" id="PS50111">
    <property type="entry name" value="CHEMOTAXIS_TRANSDUC_2"/>
    <property type="match status" value="1"/>
</dbReference>
<dbReference type="SMART" id="SM00304">
    <property type="entry name" value="HAMP"/>
    <property type="match status" value="2"/>
</dbReference>
<dbReference type="PANTHER" id="PTHR43531:SF14">
    <property type="entry name" value="METHYL-ACCEPTING CHEMOTAXIS PROTEIN I-RELATED"/>
    <property type="match status" value="1"/>
</dbReference>
<keyword evidence="5" id="KW-0812">Transmembrane</keyword>
<dbReference type="CDD" id="cd11386">
    <property type="entry name" value="MCP_signal"/>
    <property type="match status" value="1"/>
</dbReference>
<name>A0ABU1XUU8_9GAMM</name>
<dbReference type="CDD" id="cd06225">
    <property type="entry name" value="HAMP"/>
    <property type="match status" value="1"/>
</dbReference>
<gene>
    <name evidence="8" type="ORF">J2W68_001241</name>
</gene>
<dbReference type="Pfam" id="PF18947">
    <property type="entry name" value="HAMP_2"/>
    <property type="match status" value="1"/>
</dbReference>
<keyword evidence="3" id="KW-0807">Transducer</keyword>
<dbReference type="EMBL" id="JAVDWO010000004">
    <property type="protein sequence ID" value="MDR7192527.1"/>
    <property type="molecule type" value="Genomic_DNA"/>
</dbReference>
<keyword evidence="9" id="KW-1185">Reference proteome</keyword>
<dbReference type="InterPro" id="IPR024478">
    <property type="entry name" value="HlyB_4HB_MCP"/>
</dbReference>
<dbReference type="PANTHER" id="PTHR43531">
    <property type="entry name" value="PROTEIN ICFG"/>
    <property type="match status" value="1"/>
</dbReference>
<feature type="region of interest" description="Disordered" evidence="4">
    <location>
        <begin position="760"/>
        <end position="787"/>
    </location>
</feature>
<dbReference type="Proteomes" id="UP001256588">
    <property type="component" value="Unassembled WGS sequence"/>
</dbReference>
<evidence type="ECO:0000256" key="5">
    <source>
        <dbReference type="SAM" id="Phobius"/>
    </source>
</evidence>
<dbReference type="Pfam" id="PF13188">
    <property type="entry name" value="PAS_8"/>
    <property type="match status" value="1"/>
</dbReference>
<evidence type="ECO:0000313" key="9">
    <source>
        <dbReference type="Proteomes" id="UP001256588"/>
    </source>
</evidence>
<proteinExistence type="inferred from homology"/>
<dbReference type="InterPro" id="IPR004089">
    <property type="entry name" value="MCPsignal_dom"/>
</dbReference>
<dbReference type="SUPFAM" id="SSF158472">
    <property type="entry name" value="HAMP domain-like"/>
    <property type="match status" value="1"/>
</dbReference>
<feature type="transmembrane region" description="Helical" evidence="5">
    <location>
        <begin position="192"/>
        <end position="212"/>
    </location>
</feature>
<keyword evidence="1" id="KW-0488">Methylation</keyword>
<dbReference type="InterPro" id="IPR003660">
    <property type="entry name" value="HAMP_dom"/>
</dbReference>
<dbReference type="Gene3D" id="1.10.287.950">
    <property type="entry name" value="Methyl-accepting chemotaxis protein"/>
    <property type="match status" value="1"/>
</dbReference>
<protein>
    <submittedName>
        <fullName evidence="8">Methyl-accepting chemotaxis protein</fullName>
    </submittedName>
</protein>
<dbReference type="Pfam" id="PF00672">
    <property type="entry name" value="HAMP"/>
    <property type="match status" value="1"/>
</dbReference>
<reference evidence="8 9" key="1">
    <citation type="submission" date="2023-07" db="EMBL/GenBank/DDBJ databases">
        <title>Sorghum-associated microbial communities from plants grown in Nebraska, USA.</title>
        <authorList>
            <person name="Schachtman D."/>
        </authorList>
    </citation>
    <scope>NUCLEOTIDE SEQUENCE [LARGE SCALE GENOMIC DNA]</scope>
    <source>
        <strain evidence="8 9">4099</strain>
    </source>
</reference>
<keyword evidence="5" id="KW-1133">Transmembrane helix</keyword>
<dbReference type="InterPro" id="IPR051310">
    <property type="entry name" value="MCP_chemotaxis"/>
</dbReference>
<feature type="domain" description="Methyl-accepting transducer" evidence="6">
    <location>
        <begin position="492"/>
        <end position="721"/>
    </location>
</feature>
<dbReference type="Pfam" id="PF00015">
    <property type="entry name" value="MCPsignal"/>
    <property type="match status" value="1"/>
</dbReference>
<dbReference type="InterPro" id="IPR000014">
    <property type="entry name" value="PAS"/>
</dbReference>
<dbReference type="Pfam" id="PF12729">
    <property type="entry name" value="4HB_MCP_1"/>
    <property type="match status" value="1"/>
</dbReference>
<evidence type="ECO:0000256" key="3">
    <source>
        <dbReference type="PROSITE-ProRule" id="PRU00284"/>
    </source>
</evidence>
<dbReference type="SMART" id="SM00283">
    <property type="entry name" value="MA"/>
    <property type="match status" value="1"/>
</dbReference>
<feature type="domain" description="HAMP" evidence="7">
    <location>
        <begin position="441"/>
        <end position="487"/>
    </location>
</feature>
<keyword evidence="5" id="KW-0472">Membrane</keyword>
<comment type="similarity">
    <text evidence="2">Belongs to the methyl-accepting chemotaxis (MCP) protein family.</text>
</comment>
<sequence>MQWFSNLKLAPKLMLAFGLVLLIMVVQGIGAYSGLRSMDRVTTNLVEGVLPSVTLVGDTRALLGEYRTTSYRGLVRASDAVKQQAREDATAIDSQLATNFEAYERFTSTPEERRLLEELVTAWAAARTSYDSVNEMLDLELPDDATDTFIGETSRLHDVASDALATLAVEANRVAAESQAQADTAYTASSTMLVVLLLAGIASGVVIAWLMARSLTSAVREAASVTQDVANGKLDSHIDTRRADEIGDLLKSMQRMQRDLRERIERDQAIASENLRIRTALDSSGTSVMIADPARTIIYANAAVTDLLRQYDADVQVALPEFDIDTLLGSSIDTYQPHPERTAGVLAQLDGVHQDELSMGGAHFGQTMARVDDDAGNLLGYVIEWRDRTPQVHVEGELARVIDAAAAGDLTHRIGLDGKTGFYLQLASQLNSLLDANAASLDQVSNVLTALASGDLTVRMDGDFQGVFARMRDDANATVAQLTGIVSRIQQASGAIGTASSEIASGNNDLSQRTEQQAANLEETAASMEELTSTVRQNADHARQANQLAIGAASVASQGGDVVGQVVTTMADIEKSSRKIGDIISVIDGIAFQTNILALNAAVEAARAGEQGRGFAVVASEVRTLAQRSAAAAKEIKGLIDDSTSKVSDGAALAGQAGKTMGEIVASVQRVTDIMSEIAAASQEQASGIEQVNQTITQMDETTQQNAALVEEASAAARSMEEQAAGLAQTISIFRLDPTQVAVQAAMSVQKVAPIAAPVARRKPTPAARPAPMKQAPSVSETNWAEF</sequence>
<dbReference type="Gene3D" id="6.10.340.10">
    <property type="match status" value="1"/>
</dbReference>
<feature type="compositionally biased region" description="Polar residues" evidence="4">
    <location>
        <begin position="777"/>
        <end position="787"/>
    </location>
</feature>
<dbReference type="SUPFAM" id="SSF58104">
    <property type="entry name" value="Methyl-accepting chemotaxis protein (MCP) signaling domain"/>
    <property type="match status" value="1"/>
</dbReference>
<dbReference type="RefSeq" id="WP_310233677.1">
    <property type="nucleotide sequence ID" value="NZ_JAVDWO010000004.1"/>
</dbReference>
<evidence type="ECO:0000256" key="1">
    <source>
        <dbReference type="ARBA" id="ARBA00022481"/>
    </source>
</evidence>